<dbReference type="RefSeq" id="WP_250918947.1">
    <property type="nucleotide sequence ID" value="NZ_JAMQAW010000008.1"/>
</dbReference>
<organism evidence="1 2">
    <name type="scientific">Streptomyces albipurpureus</name>
    <dbReference type="NCBI Taxonomy" id="2897419"/>
    <lineage>
        <taxon>Bacteria</taxon>
        <taxon>Bacillati</taxon>
        <taxon>Actinomycetota</taxon>
        <taxon>Actinomycetes</taxon>
        <taxon>Kitasatosporales</taxon>
        <taxon>Streptomycetaceae</taxon>
        <taxon>Streptomyces</taxon>
    </lineage>
</organism>
<dbReference type="EMBL" id="JAMQAW010000008">
    <property type="protein sequence ID" value="MCM2388598.1"/>
    <property type="molecule type" value="Genomic_DNA"/>
</dbReference>
<evidence type="ECO:0000313" key="2">
    <source>
        <dbReference type="Proteomes" id="UP001431429"/>
    </source>
</evidence>
<keyword evidence="2" id="KW-1185">Reference proteome</keyword>
<reference evidence="1" key="1">
    <citation type="submission" date="2022-06" db="EMBL/GenBank/DDBJ databases">
        <title>Genome public.</title>
        <authorList>
            <person name="Sun Q."/>
        </authorList>
    </citation>
    <scope>NUCLEOTIDE SEQUENCE</scope>
    <source>
        <strain evidence="1">CWNU-1</strain>
    </source>
</reference>
<protein>
    <submittedName>
        <fullName evidence="1">VOC family protein</fullName>
    </submittedName>
</protein>
<name>A0ABT0UMH1_9ACTN</name>
<dbReference type="SUPFAM" id="SSF54593">
    <property type="entry name" value="Glyoxalase/Bleomycin resistance protein/Dihydroxybiphenyl dioxygenase"/>
    <property type="match status" value="1"/>
</dbReference>
<gene>
    <name evidence="1" type="ORF">NBG84_09865</name>
</gene>
<dbReference type="Proteomes" id="UP001431429">
    <property type="component" value="Unassembled WGS sequence"/>
</dbReference>
<dbReference type="InterPro" id="IPR029068">
    <property type="entry name" value="Glyas_Bleomycin-R_OHBP_Dase"/>
</dbReference>
<dbReference type="Gene3D" id="3.10.180.10">
    <property type="entry name" value="2,3-Dihydroxybiphenyl 1,2-Dioxygenase, domain 1"/>
    <property type="match status" value="1"/>
</dbReference>
<proteinExistence type="predicted"/>
<comment type="caution">
    <text evidence="1">The sequence shown here is derived from an EMBL/GenBank/DDBJ whole genome shotgun (WGS) entry which is preliminary data.</text>
</comment>
<sequence length="119" mass="13078">MNIGSLLIGSSNVEQMKSWYRAAFSVTENDGGAFAFGAVQLFIEEHSEVSGPNNDAARIIINLDVDDCRALEAHLLTQDVTWVRKVEQMPFGLIGTLADPDGNYVQIIQWGANPESHQD</sequence>
<evidence type="ECO:0000313" key="1">
    <source>
        <dbReference type="EMBL" id="MCM2388598.1"/>
    </source>
</evidence>
<accession>A0ABT0UMH1</accession>